<dbReference type="Proteomes" id="UP000799771">
    <property type="component" value="Unassembled WGS sequence"/>
</dbReference>
<keyword evidence="2" id="KW-1185">Reference proteome</keyword>
<dbReference type="AlphaFoldDB" id="A0A6A6ARE3"/>
<sequence>MATSSPKLCRFTFLHLPGEIRNTIYRLVLVPSGKSVLIVNHPRPRPIGFTVLDLPLFRVSHQIRAEAASLLCSEKPFEIISIRAANVVFACLGHSLESISQLTLVRPTERNGPAGQEDLDKFLGFMERAEGLKYLRLEVGRVHPRNLSRAGGADDWVFLGKVREWVQKRRDIEFEWCAPMVETRPVLEDTHKRRILGLRTLFGIECEAETKSTLSMFW</sequence>
<dbReference type="OrthoDB" id="3686254at2759"/>
<dbReference type="PANTHER" id="PTHR42085:SF2">
    <property type="entry name" value="F-BOX DOMAIN-CONTAINING PROTEIN"/>
    <property type="match status" value="1"/>
</dbReference>
<name>A0A6A6ARE3_9PLEO</name>
<dbReference type="InterPro" id="IPR038883">
    <property type="entry name" value="AN11006-like"/>
</dbReference>
<evidence type="ECO:0000313" key="1">
    <source>
        <dbReference type="EMBL" id="KAF2134106.1"/>
    </source>
</evidence>
<gene>
    <name evidence="1" type="ORF">P153DRAFT_353307</name>
</gene>
<dbReference type="EMBL" id="ML977498">
    <property type="protein sequence ID" value="KAF2134106.1"/>
    <property type="molecule type" value="Genomic_DNA"/>
</dbReference>
<protein>
    <submittedName>
        <fullName evidence="1">Uncharacterized protein</fullName>
    </submittedName>
</protein>
<organism evidence="1 2">
    <name type="scientific">Dothidotthia symphoricarpi CBS 119687</name>
    <dbReference type="NCBI Taxonomy" id="1392245"/>
    <lineage>
        <taxon>Eukaryota</taxon>
        <taxon>Fungi</taxon>
        <taxon>Dikarya</taxon>
        <taxon>Ascomycota</taxon>
        <taxon>Pezizomycotina</taxon>
        <taxon>Dothideomycetes</taxon>
        <taxon>Pleosporomycetidae</taxon>
        <taxon>Pleosporales</taxon>
        <taxon>Dothidotthiaceae</taxon>
        <taxon>Dothidotthia</taxon>
    </lineage>
</organism>
<dbReference type="GeneID" id="54406865"/>
<evidence type="ECO:0000313" key="2">
    <source>
        <dbReference type="Proteomes" id="UP000799771"/>
    </source>
</evidence>
<proteinExistence type="predicted"/>
<dbReference type="PANTHER" id="PTHR42085">
    <property type="entry name" value="F-BOX DOMAIN-CONTAINING PROTEIN"/>
    <property type="match status" value="1"/>
</dbReference>
<accession>A0A6A6ARE3</accession>
<reference evidence="1" key="1">
    <citation type="journal article" date="2020" name="Stud. Mycol.">
        <title>101 Dothideomycetes genomes: a test case for predicting lifestyles and emergence of pathogens.</title>
        <authorList>
            <person name="Haridas S."/>
            <person name="Albert R."/>
            <person name="Binder M."/>
            <person name="Bloem J."/>
            <person name="Labutti K."/>
            <person name="Salamov A."/>
            <person name="Andreopoulos B."/>
            <person name="Baker S."/>
            <person name="Barry K."/>
            <person name="Bills G."/>
            <person name="Bluhm B."/>
            <person name="Cannon C."/>
            <person name="Castanera R."/>
            <person name="Culley D."/>
            <person name="Daum C."/>
            <person name="Ezra D."/>
            <person name="Gonzalez J."/>
            <person name="Henrissat B."/>
            <person name="Kuo A."/>
            <person name="Liang C."/>
            <person name="Lipzen A."/>
            <person name="Lutzoni F."/>
            <person name="Magnuson J."/>
            <person name="Mondo S."/>
            <person name="Nolan M."/>
            <person name="Ohm R."/>
            <person name="Pangilinan J."/>
            <person name="Park H.-J."/>
            <person name="Ramirez L."/>
            <person name="Alfaro M."/>
            <person name="Sun H."/>
            <person name="Tritt A."/>
            <person name="Yoshinaga Y."/>
            <person name="Zwiers L.-H."/>
            <person name="Turgeon B."/>
            <person name="Goodwin S."/>
            <person name="Spatafora J."/>
            <person name="Crous P."/>
            <person name="Grigoriev I."/>
        </authorList>
    </citation>
    <scope>NUCLEOTIDE SEQUENCE</scope>
    <source>
        <strain evidence="1">CBS 119687</strain>
    </source>
</reference>
<dbReference type="RefSeq" id="XP_033528493.1">
    <property type="nucleotide sequence ID" value="XM_033666433.1"/>
</dbReference>